<accession>A0A835QHZ7</accession>
<name>A0A835QHZ7_VANPL</name>
<dbReference type="AlphaFoldDB" id="A0A835QHZ7"/>
<reference evidence="2 3" key="1">
    <citation type="journal article" date="2020" name="Nat. Food">
        <title>A phased Vanilla planifolia genome enables genetic improvement of flavour and production.</title>
        <authorList>
            <person name="Hasing T."/>
            <person name="Tang H."/>
            <person name="Brym M."/>
            <person name="Khazi F."/>
            <person name="Huang T."/>
            <person name="Chambers A.H."/>
        </authorList>
    </citation>
    <scope>NUCLEOTIDE SEQUENCE [LARGE SCALE GENOMIC DNA]</scope>
    <source>
        <tissue evidence="2">Leaf</tissue>
    </source>
</reference>
<evidence type="ECO:0000313" key="3">
    <source>
        <dbReference type="Proteomes" id="UP000639772"/>
    </source>
</evidence>
<dbReference type="Proteomes" id="UP000639772">
    <property type="component" value="Chromosome 9"/>
</dbReference>
<feature type="region of interest" description="Disordered" evidence="1">
    <location>
        <begin position="91"/>
        <end position="116"/>
    </location>
</feature>
<protein>
    <submittedName>
        <fullName evidence="2">Uncharacterized protein</fullName>
    </submittedName>
</protein>
<feature type="non-terminal residue" evidence="2">
    <location>
        <position position="141"/>
    </location>
</feature>
<dbReference type="EMBL" id="JADCNM010000009">
    <property type="protein sequence ID" value="KAG0468087.1"/>
    <property type="molecule type" value="Genomic_DNA"/>
</dbReference>
<comment type="caution">
    <text evidence="2">The sequence shown here is derived from an EMBL/GenBank/DDBJ whole genome shotgun (WGS) entry which is preliminary data.</text>
</comment>
<gene>
    <name evidence="2" type="ORF">HPP92_017415</name>
</gene>
<organism evidence="2 3">
    <name type="scientific">Vanilla planifolia</name>
    <name type="common">Vanilla</name>
    <dbReference type="NCBI Taxonomy" id="51239"/>
    <lineage>
        <taxon>Eukaryota</taxon>
        <taxon>Viridiplantae</taxon>
        <taxon>Streptophyta</taxon>
        <taxon>Embryophyta</taxon>
        <taxon>Tracheophyta</taxon>
        <taxon>Spermatophyta</taxon>
        <taxon>Magnoliopsida</taxon>
        <taxon>Liliopsida</taxon>
        <taxon>Asparagales</taxon>
        <taxon>Orchidaceae</taxon>
        <taxon>Vanilloideae</taxon>
        <taxon>Vanilleae</taxon>
        <taxon>Vanilla</taxon>
    </lineage>
</organism>
<feature type="compositionally biased region" description="Polar residues" evidence="1">
    <location>
        <begin position="94"/>
        <end position="107"/>
    </location>
</feature>
<evidence type="ECO:0000256" key="1">
    <source>
        <dbReference type="SAM" id="MobiDB-lite"/>
    </source>
</evidence>
<proteinExistence type="predicted"/>
<sequence>NARKDGFKKKVEVKPTLEKKVYEIEDIKRIGLENDKRNYEYNIKESQFHVKLPKEYYSKKSEEIVSKTAKLPEMIQKEDLIRDPLKERKKIQSHEFTGQIKQGQQSDLNERGRPEILPLSPIRRSDIIVVCLSSSRSEQRR</sequence>
<evidence type="ECO:0000313" key="2">
    <source>
        <dbReference type="EMBL" id="KAG0468087.1"/>
    </source>
</evidence>